<dbReference type="InterPro" id="IPR011701">
    <property type="entry name" value="MFS"/>
</dbReference>
<dbReference type="Gene3D" id="1.20.1250.20">
    <property type="entry name" value="MFS general substrate transporter like domains"/>
    <property type="match status" value="2"/>
</dbReference>
<dbReference type="STRING" id="1499967.U27_05528"/>
<evidence type="ECO:0000256" key="3">
    <source>
        <dbReference type="ARBA" id="ARBA00022448"/>
    </source>
</evidence>
<organism evidence="9">
    <name type="scientific">Vecturithrix granuli</name>
    <dbReference type="NCBI Taxonomy" id="1499967"/>
    <lineage>
        <taxon>Bacteria</taxon>
        <taxon>Candidatus Moduliflexota</taxon>
        <taxon>Candidatus Vecturitrichia</taxon>
        <taxon>Candidatus Vecturitrichales</taxon>
        <taxon>Candidatus Vecturitrichaceae</taxon>
        <taxon>Candidatus Vecturithrix</taxon>
    </lineage>
</organism>
<feature type="transmembrane region" description="Helical" evidence="7">
    <location>
        <begin position="104"/>
        <end position="127"/>
    </location>
</feature>
<dbReference type="Pfam" id="PF07690">
    <property type="entry name" value="MFS_1"/>
    <property type="match status" value="1"/>
</dbReference>
<evidence type="ECO:0000259" key="8">
    <source>
        <dbReference type="PROSITE" id="PS50850"/>
    </source>
</evidence>
<dbReference type="InterPro" id="IPR036259">
    <property type="entry name" value="MFS_trans_sf"/>
</dbReference>
<gene>
    <name evidence="9" type="ORF">U27_05528</name>
</gene>
<evidence type="ECO:0000256" key="5">
    <source>
        <dbReference type="ARBA" id="ARBA00022989"/>
    </source>
</evidence>
<protein>
    <submittedName>
        <fullName evidence="9">NarK protein</fullName>
    </submittedName>
</protein>
<dbReference type="GO" id="GO:0016020">
    <property type="term" value="C:membrane"/>
    <property type="evidence" value="ECO:0007669"/>
    <property type="project" value="TreeGrafter"/>
</dbReference>
<feature type="transmembrane region" description="Helical" evidence="7">
    <location>
        <begin position="210"/>
        <end position="231"/>
    </location>
</feature>
<dbReference type="Proteomes" id="UP000030661">
    <property type="component" value="Unassembled WGS sequence"/>
</dbReference>
<feature type="domain" description="Major facilitator superfamily (MFS) profile" evidence="8">
    <location>
        <begin position="11"/>
        <end position="387"/>
    </location>
</feature>
<accession>A0A081C1U9</accession>
<dbReference type="InterPro" id="IPR051788">
    <property type="entry name" value="MFS_Transporter"/>
</dbReference>
<feature type="transmembrane region" description="Helical" evidence="7">
    <location>
        <begin position="364"/>
        <end position="383"/>
    </location>
</feature>
<reference evidence="9" key="1">
    <citation type="journal article" date="2015" name="PeerJ">
        <title>First genomic representation of candidate bacterial phylum KSB3 points to enhanced environmental sensing as a trigger of wastewater bulking.</title>
        <authorList>
            <person name="Sekiguchi Y."/>
            <person name="Ohashi A."/>
            <person name="Parks D.H."/>
            <person name="Yamauchi T."/>
            <person name="Tyson G.W."/>
            <person name="Hugenholtz P."/>
        </authorList>
    </citation>
    <scope>NUCLEOTIDE SEQUENCE [LARGE SCALE GENOMIC DNA]</scope>
</reference>
<name>A0A081C1U9_VECG1</name>
<dbReference type="AlphaFoldDB" id="A0A081C1U9"/>
<comment type="subcellular location">
    <subcellularLocation>
        <location evidence="1">Endomembrane system</location>
        <topology evidence="1">Multi-pass membrane protein</topology>
    </subcellularLocation>
</comment>
<feature type="transmembrane region" description="Helical" evidence="7">
    <location>
        <begin position="299"/>
        <end position="320"/>
    </location>
</feature>
<keyword evidence="3" id="KW-0813">Transport</keyword>
<dbReference type="EMBL" id="DF820468">
    <property type="protein sequence ID" value="GAK58554.1"/>
    <property type="molecule type" value="Genomic_DNA"/>
</dbReference>
<dbReference type="SUPFAM" id="SSF103473">
    <property type="entry name" value="MFS general substrate transporter"/>
    <property type="match status" value="1"/>
</dbReference>
<dbReference type="InterPro" id="IPR020846">
    <property type="entry name" value="MFS_dom"/>
</dbReference>
<keyword evidence="5 7" id="KW-1133">Transmembrane helix</keyword>
<dbReference type="GO" id="GO:0022857">
    <property type="term" value="F:transmembrane transporter activity"/>
    <property type="evidence" value="ECO:0007669"/>
    <property type="project" value="InterPro"/>
</dbReference>
<feature type="transmembrane region" description="Helical" evidence="7">
    <location>
        <begin position="243"/>
        <end position="268"/>
    </location>
</feature>
<dbReference type="PANTHER" id="PTHR23514:SF3">
    <property type="entry name" value="BYPASS OF STOP CODON PROTEIN 6"/>
    <property type="match status" value="1"/>
</dbReference>
<dbReference type="eggNOG" id="COG2814">
    <property type="taxonomic scope" value="Bacteria"/>
</dbReference>
<dbReference type="HOGENOM" id="CLU_001265_58_2_0"/>
<evidence type="ECO:0000256" key="6">
    <source>
        <dbReference type="ARBA" id="ARBA00023136"/>
    </source>
</evidence>
<proteinExistence type="inferred from homology"/>
<evidence type="ECO:0000313" key="10">
    <source>
        <dbReference type="Proteomes" id="UP000030661"/>
    </source>
</evidence>
<comment type="similarity">
    <text evidence="2">Belongs to the major facilitator superfamily.</text>
</comment>
<feature type="transmembrane region" description="Helical" evidence="7">
    <location>
        <begin position="332"/>
        <end position="352"/>
    </location>
</feature>
<dbReference type="GO" id="GO:0012505">
    <property type="term" value="C:endomembrane system"/>
    <property type="evidence" value="ECO:0007669"/>
    <property type="project" value="UniProtKB-SubCell"/>
</dbReference>
<feature type="transmembrane region" description="Helical" evidence="7">
    <location>
        <begin position="169"/>
        <end position="189"/>
    </location>
</feature>
<evidence type="ECO:0000256" key="7">
    <source>
        <dbReference type="SAM" id="Phobius"/>
    </source>
</evidence>
<sequence>MERYTNFRGQALLFLLFLWFIWFINFSVRMVFSPILPIIEDEFLVTHARASSIFIFLSAGYALGVIVSGLFSGKIGYKKSIVCALAMISMVAFLIPLAHNFFLLYLFAFVVGFSVGLYVPSVIPLITEYYSEKNWGKAIAIHDTGAAAGILATPLIALFLLNFFPWRGIFVVFACVFLVCSVVFLFVSTEVRTSNPPKTTLKDIIKIRSLWLMAVLWIFSMGANLGIYSIVPLYLTKELNLTIGYANTVLGISRLGSVVVAVACGFLIDRFDLRKVMFLVMIVTSVLVVMMGVVSVKYIGIILFLQASCVTGFFPIGLVALAKTFNREMRGLATGIILAVSNIFGSGITPYLLGISGDLHSFRLGITILGIFVGLASTLVFHLRELE</sequence>
<feature type="transmembrane region" description="Helical" evidence="7">
    <location>
        <begin position="52"/>
        <end position="73"/>
    </location>
</feature>
<evidence type="ECO:0000256" key="1">
    <source>
        <dbReference type="ARBA" id="ARBA00004127"/>
    </source>
</evidence>
<dbReference type="PROSITE" id="PS50850">
    <property type="entry name" value="MFS"/>
    <property type="match status" value="1"/>
</dbReference>
<feature type="transmembrane region" description="Helical" evidence="7">
    <location>
        <begin position="12"/>
        <end position="32"/>
    </location>
</feature>
<feature type="transmembrane region" description="Helical" evidence="7">
    <location>
        <begin position="275"/>
        <end position="293"/>
    </location>
</feature>
<feature type="transmembrane region" description="Helical" evidence="7">
    <location>
        <begin position="139"/>
        <end position="163"/>
    </location>
</feature>
<feature type="transmembrane region" description="Helical" evidence="7">
    <location>
        <begin position="80"/>
        <end position="98"/>
    </location>
</feature>
<evidence type="ECO:0000313" key="9">
    <source>
        <dbReference type="EMBL" id="GAK58554.1"/>
    </source>
</evidence>
<keyword evidence="4 7" id="KW-0812">Transmembrane</keyword>
<dbReference type="PANTHER" id="PTHR23514">
    <property type="entry name" value="BYPASS OF STOP CODON PROTEIN 6"/>
    <property type="match status" value="1"/>
</dbReference>
<evidence type="ECO:0000256" key="2">
    <source>
        <dbReference type="ARBA" id="ARBA00008335"/>
    </source>
</evidence>
<evidence type="ECO:0000256" key="4">
    <source>
        <dbReference type="ARBA" id="ARBA00022692"/>
    </source>
</evidence>
<keyword evidence="6 7" id="KW-0472">Membrane</keyword>
<keyword evidence="10" id="KW-1185">Reference proteome</keyword>